<dbReference type="CDD" id="cd09120">
    <property type="entry name" value="PLDc_DNaseII_1"/>
    <property type="match status" value="1"/>
</dbReference>
<comment type="similarity">
    <text evidence="1">Belongs to the DNase II family.</text>
</comment>
<organism evidence="6">
    <name type="scientific">Echinostoma caproni</name>
    <dbReference type="NCBI Taxonomy" id="27848"/>
    <lineage>
        <taxon>Eukaryota</taxon>
        <taxon>Metazoa</taxon>
        <taxon>Spiralia</taxon>
        <taxon>Lophotrochozoa</taxon>
        <taxon>Platyhelminthes</taxon>
        <taxon>Trematoda</taxon>
        <taxon>Digenea</taxon>
        <taxon>Plagiorchiida</taxon>
        <taxon>Echinostomata</taxon>
        <taxon>Echinostomatoidea</taxon>
        <taxon>Echinostomatidae</taxon>
        <taxon>Echinostoma</taxon>
    </lineage>
</organism>
<dbReference type="InterPro" id="IPR004947">
    <property type="entry name" value="DNase_II"/>
</dbReference>
<evidence type="ECO:0000313" key="6">
    <source>
        <dbReference type="WBParaSite" id="ECPE_0000800301-mRNA-1"/>
    </source>
</evidence>
<keyword evidence="2" id="KW-0378">Hydrolase</keyword>
<dbReference type="EMBL" id="UZAN01045343">
    <property type="protein sequence ID" value="VDP82494.1"/>
    <property type="molecule type" value="Genomic_DNA"/>
</dbReference>
<keyword evidence="3" id="KW-0732">Signal</keyword>
<reference evidence="6" key="1">
    <citation type="submission" date="2016-06" db="UniProtKB">
        <authorList>
            <consortium name="WormBaseParasite"/>
        </authorList>
    </citation>
    <scope>IDENTIFICATION</scope>
</reference>
<feature type="chain" id="PRO_5043138104" evidence="3">
    <location>
        <begin position="23"/>
        <end position="312"/>
    </location>
</feature>
<gene>
    <name evidence="4" type="ORF">ECPE_LOCUS7982</name>
</gene>
<evidence type="ECO:0000313" key="4">
    <source>
        <dbReference type="EMBL" id="VDP82494.1"/>
    </source>
</evidence>
<dbReference type="WBParaSite" id="ECPE_0000800301-mRNA-1">
    <property type="protein sequence ID" value="ECPE_0000800301-mRNA-1"/>
    <property type="gene ID" value="ECPE_0000800301"/>
</dbReference>
<evidence type="ECO:0000256" key="1">
    <source>
        <dbReference type="ARBA" id="ARBA00007527"/>
    </source>
</evidence>
<dbReference type="Proteomes" id="UP000272942">
    <property type="component" value="Unassembled WGS sequence"/>
</dbReference>
<evidence type="ECO:0000256" key="2">
    <source>
        <dbReference type="ARBA" id="ARBA00022801"/>
    </source>
</evidence>
<dbReference type="GO" id="GO:0006309">
    <property type="term" value="P:apoptotic DNA fragmentation"/>
    <property type="evidence" value="ECO:0007669"/>
    <property type="project" value="TreeGrafter"/>
</dbReference>
<name>A0A183ALZ7_9TREM</name>
<dbReference type="Pfam" id="PF03265">
    <property type="entry name" value="DNase_II"/>
    <property type="match status" value="2"/>
</dbReference>
<accession>A0A183ALZ7</accession>
<dbReference type="OrthoDB" id="10261598at2759"/>
<feature type="signal peptide" evidence="3">
    <location>
        <begin position="1"/>
        <end position="22"/>
    </location>
</feature>
<reference evidence="4 5" key="2">
    <citation type="submission" date="2018-11" db="EMBL/GenBank/DDBJ databases">
        <authorList>
            <consortium name="Pathogen Informatics"/>
        </authorList>
    </citation>
    <scope>NUCLEOTIDE SEQUENCE [LARGE SCALE GENOMIC DNA]</scope>
    <source>
        <strain evidence="4 5">Egypt</strain>
    </source>
</reference>
<evidence type="ECO:0000313" key="5">
    <source>
        <dbReference type="Proteomes" id="UP000272942"/>
    </source>
</evidence>
<dbReference type="PANTHER" id="PTHR10858:SF23">
    <property type="entry name" value="DEOXYRIBONUCLEASE II"/>
    <property type="match status" value="1"/>
</dbReference>
<proteinExistence type="inferred from homology"/>
<sequence length="312" mass="36424">MLLGLILLFILLKCSIFECATCIDDQGNAVDWFIGYKLPQSFEYVYLTPTVSEWQKSEFFINEDGMMKNLFEEMHRLKNSKYTLYGVYNDERPGNVMVENKYTWGHLKGAFAFNKSSGFWLIHSIPKLSESSEHYQYPDSGKIYGQHMLCVTLKSSYMNIDQSYYFFFNLRRKGFRKVNYEYNFRFTIILFLLCSITQVVNIQELQFKRLSLSFGSYKDHAKWASTIPKSASNEDKDMWICLGDINRMYSQLYRGGGTMCLKNAKIWKAFSQLISSVEPINLEKTADNSKLIIIFITITGKAKIKSKTKRKM</sequence>
<evidence type="ECO:0000256" key="3">
    <source>
        <dbReference type="SAM" id="SignalP"/>
    </source>
</evidence>
<dbReference type="GO" id="GO:0004531">
    <property type="term" value="F:deoxyribonuclease II activity"/>
    <property type="evidence" value="ECO:0007669"/>
    <property type="project" value="InterPro"/>
</dbReference>
<dbReference type="PANTHER" id="PTHR10858">
    <property type="entry name" value="DEOXYRIBONUCLEASE II"/>
    <property type="match status" value="1"/>
</dbReference>
<protein>
    <submittedName>
        <fullName evidence="6">Deoxyribonuclease II</fullName>
    </submittedName>
</protein>
<keyword evidence="5" id="KW-1185">Reference proteome</keyword>
<dbReference type="AlphaFoldDB" id="A0A183ALZ7"/>